<evidence type="ECO:0000313" key="4">
    <source>
        <dbReference type="Proteomes" id="UP000251075"/>
    </source>
</evidence>
<protein>
    <submittedName>
        <fullName evidence="3">Uncharacterized protein</fullName>
    </submittedName>
</protein>
<dbReference type="InterPro" id="IPR011010">
    <property type="entry name" value="DNA_brk_join_enz"/>
</dbReference>
<dbReference type="Gene3D" id="1.10.443.10">
    <property type="entry name" value="Intergrase catalytic core"/>
    <property type="match status" value="1"/>
</dbReference>
<dbReference type="GO" id="GO:0015074">
    <property type="term" value="P:DNA integration"/>
    <property type="evidence" value="ECO:0007669"/>
    <property type="project" value="InterPro"/>
</dbReference>
<dbReference type="Proteomes" id="UP000251075">
    <property type="component" value="Unassembled WGS sequence"/>
</dbReference>
<evidence type="ECO:0000313" key="3">
    <source>
        <dbReference type="EMBL" id="RAU22466.1"/>
    </source>
</evidence>
<sequence>MESSFSALTPRRIELFCMRRLASVLPAEITLALQGYLVGLLARKEFPPYRGTQMDFEAVADAISFEAAPLRSVKAKLQPIFDAVCRSVAEAELRLRAHKGGKAKKSTSPRGEVARRPVGRPRKAIEEFPEPVERDWDEPDDLGSALRLHANRHGETIHRLYKAVVRPEDGMHLSTLLSWARGEKAPRSVISLDVLRRIERRYRLPKGYFAEKAANPVRAATGFDLGDVSPSERRRLAWHLPDDFNSRPRQEQVEILDWVRTVIVSGSTDYRRYQVTAMRQHYAIRFSCVSATRKRSSSAKAPDEPGLIDAPAQLNAELSELLKFKTSTFAAFGLQRNGVWGEETASQRTEHFALWFGAFAAPAASEVRGYGADPNSLTFAMMVFPQVWDWYLQWREQRRGFYTKWEVDLLTIAAALTREETGWLRQMPRIGDHLREIEGLISRQDIDEARADWAAACDRMFRHARRRVKEIARVARIHRDPFEPILPVLEAPSPVGEYRKITEEILRRMPDERRQPRAAAEAVRAFLLLRIGLHTGLRQKNLRELLLCRRDQLPTPERRLEDMKRGELRWSPRDHGWEILIPSVAFKNASSSFFGSKPFRLILPDLGGLYEKLEAYIDRHRARLIGPATDPGTFFVKTAKMTSTNAAYNQNTFYEAWRLVIQRYGIFNPWTRRGAIEGLLPHGPHNVRDVLATHILKQTGSYEQASYAIQDTPEMVAQHYGRFLPQDKAEIAARILNKVWEAA</sequence>
<keyword evidence="4" id="KW-1185">Reference proteome</keyword>
<organism evidence="3 4">
    <name type="scientific">Paramagnetospirillum kuznetsovii</name>
    <dbReference type="NCBI Taxonomy" id="2053833"/>
    <lineage>
        <taxon>Bacteria</taxon>
        <taxon>Pseudomonadati</taxon>
        <taxon>Pseudomonadota</taxon>
        <taxon>Alphaproteobacteria</taxon>
        <taxon>Rhodospirillales</taxon>
        <taxon>Magnetospirillaceae</taxon>
        <taxon>Paramagnetospirillum</taxon>
    </lineage>
</organism>
<comment type="caution">
    <text evidence="3">The sequence shown here is derived from an EMBL/GenBank/DDBJ whole genome shotgun (WGS) entry which is preliminary data.</text>
</comment>
<feature type="compositionally biased region" description="Basic and acidic residues" evidence="2">
    <location>
        <begin position="123"/>
        <end position="134"/>
    </location>
</feature>
<dbReference type="RefSeq" id="WP_112143162.1">
    <property type="nucleotide sequence ID" value="NZ_PGTO01000004.1"/>
</dbReference>
<accession>A0A364NZH0</accession>
<name>A0A364NZH0_9PROT</name>
<dbReference type="OrthoDB" id="7437883at2"/>
<keyword evidence="1" id="KW-0233">DNA recombination</keyword>
<dbReference type="SUPFAM" id="SSF56349">
    <property type="entry name" value="DNA breaking-rejoining enzymes"/>
    <property type="match status" value="1"/>
</dbReference>
<feature type="compositionally biased region" description="Basic residues" evidence="2">
    <location>
        <begin position="98"/>
        <end position="107"/>
    </location>
</feature>
<dbReference type="InterPro" id="IPR013762">
    <property type="entry name" value="Integrase-like_cat_sf"/>
</dbReference>
<evidence type="ECO:0000256" key="2">
    <source>
        <dbReference type="SAM" id="MobiDB-lite"/>
    </source>
</evidence>
<dbReference type="EMBL" id="PGTO01000004">
    <property type="protein sequence ID" value="RAU22466.1"/>
    <property type="molecule type" value="Genomic_DNA"/>
</dbReference>
<gene>
    <name evidence="3" type="ORF">CU669_07125</name>
</gene>
<dbReference type="AlphaFoldDB" id="A0A364NZH0"/>
<feature type="region of interest" description="Disordered" evidence="2">
    <location>
        <begin position="98"/>
        <end position="136"/>
    </location>
</feature>
<dbReference type="GO" id="GO:0003677">
    <property type="term" value="F:DNA binding"/>
    <property type="evidence" value="ECO:0007669"/>
    <property type="project" value="InterPro"/>
</dbReference>
<reference evidence="3 4" key="1">
    <citation type="submission" date="2017-11" db="EMBL/GenBank/DDBJ databases">
        <title>Draft genome sequence of magnetotactic bacterium Magnetospirillum kuznetsovii LBB-42.</title>
        <authorList>
            <person name="Grouzdev D.S."/>
            <person name="Rysina M.S."/>
            <person name="Baslerov R.V."/>
            <person name="Koziaeva V."/>
        </authorList>
    </citation>
    <scope>NUCLEOTIDE SEQUENCE [LARGE SCALE GENOMIC DNA]</scope>
    <source>
        <strain evidence="3 4">LBB-42</strain>
    </source>
</reference>
<dbReference type="GO" id="GO:0006310">
    <property type="term" value="P:DNA recombination"/>
    <property type="evidence" value="ECO:0007669"/>
    <property type="project" value="UniProtKB-KW"/>
</dbReference>
<evidence type="ECO:0000256" key="1">
    <source>
        <dbReference type="ARBA" id="ARBA00023172"/>
    </source>
</evidence>
<proteinExistence type="predicted"/>